<dbReference type="GO" id="GO:0000160">
    <property type="term" value="P:phosphorelay signal transduction system"/>
    <property type="evidence" value="ECO:0007669"/>
    <property type="project" value="InterPro"/>
</dbReference>
<name>A0A1M6G0L9_PSEXY</name>
<dbReference type="GO" id="GO:0003677">
    <property type="term" value="F:DNA binding"/>
    <property type="evidence" value="ECO:0007669"/>
    <property type="project" value="InterPro"/>
</dbReference>
<dbReference type="InterPro" id="IPR011006">
    <property type="entry name" value="CheY-like_superfamily"/>
</dbReference>
<evidence type="ECO:0000256" key="1">
    <source>
        <dbReference type="ARBA" id="ARBA00018672"/>
    </source>
</evidence>
<dbReference type="InterPro" id="IPR050595">
    <property type="entry name" value="Bact_response_regulator"/>
</dbReference>
<protein>
    <recommendedName>
        <fullName evidence="1">Stage 0 sporulation protein A homolog</fullName>
    </recommendedName>
</protein>
<reference evidence="6 7" key="1">
    <citation type="submission" date="2016-11" db="EMBL/GenBank/DDBJ databases">
        <authorList>
            <person name="Jaros S."/>
            <person name="Januszkiewicz K."/>
            <person name="Wedrychowicz H."/>
        </authorList>
    </citation>
    <scope>NUCLEOTIDE SEQUENCE [LARGE SCALE GENOMIC DNA]</scope>
    <source>
        <strain evidence="6 7">DSM 14809</strain>
    </source>
</reference>
<keyword evidence="2 4" id="KW-0597">Phosphoprotein</keyword>
<comment type="function">
    <text evidence="3">May play the central regulatory role in sporulation. It may be an element of the effector pathway responsible for the activation of sporulation genes in response to nutritional stress. Spo0A may act in concert with spo0H (a sigma factor) to control the expression of some genes that are critical to the sporulation process.</text>
</comment>
<dbReference type="SMART" id="SM00448">
    <property type="entry name" value="REC"/>
    <property type="match status" value="1"/>
</dbReference>
<dbReference type="SMART" id="SM00850">
    <property type="entry name" value="LytTR"/>
    <property type="match status" value="1"/>
</dbReference>
<sequence>MRVAVIDDESIFRMQLKMMVEKVSAKRALDLEVEEFETGQSFVEALTERRFDIVFMDIFMPDMDGIETAKKLRELTEKTFLIFMTASEGHYPDAFSLHAFDYVTKPFTLDRIDNVISEIVDHTPIDAIFIKITVGSVDERIYLKNIVSVTTDGHYLEIHKDDGSSSRVRLTSGEFISMTGSDRRFIMINRGIIINMDYIDRIEGGDVYLDDRSIYPMSAKKIADITQKIRDYQFSNN</sequence>
<dbReference type="Gene3D" id="2.40.50.1020">
    <property type="entry name" value="LytTr DNA-binding domain"/>
    <property type="match status" value="1"/>
</dbReference>
<evidence type="ECO:0000256" key="4">
    <source>
        <dbReference type="PROSITE-ProRule" id="PRU00169"/>
    </source>
</evidence>
<evidence type="ECO:0000259" key="5">
    <source>
        <dbReference type="PROSITE" id="PS50110"/>
    </source>
</evidence>
<dbReference type="Pfam" id="PF04397">
    <property type="entry name" value="LytTR"/>
    <property type="match status" value="1"/>
</dbReference>
<feature type="modified residue" description="4-aspartylphosphate" evidence="4">
    <location>
        <position position="57"/>
    </location>
</feature>
<dbReference type="EMBL" id="FQYQ01000008">
    <property type="protein sequence ID" value="SHJ03459.1"/>
    <property type="molecule type" value="Genomic_DNA"/>
</dbReference>
<evidence type="ECO:0000313" key="7">
    <source>
        <dbReference type="Proteomes" id="UP000184185"/>
    </source>
</evidence>
<dbReference type="PANTHER" id="PTHR44591">
    <property type="entry name" value="STRESS RESPONSE REGULATOR PROTEIN 1"/>
    <property type="match status" value="1"/>
</dbReference>
<accession>A0A1M6G0L9</accession>
<dbReference type="SUPFAM" id="SSF52172">
    <property type="entry name" value="CheY-like"/>
    <property type="match status" value="1"/>
</dbReference>
<dbReference type="PANTHER" id="PTHR44591:SF3">
    <property type="entry name" value="RESPONSE REGULATORY DOMAIN-CONTAINING PROTEIN"/>
    <property type="match status" value="1"/>
</dbReference>
<dbReference type="InterPro" id="IPR007492">
    <property type="entry name" value="LytTR_DNA-bd_dom"/>
</dbReference>
<dbReference type="PROSITE" id="PS50110">
    <property type="entry name" value="RESPONSE_REGULATORY"/>
    <property type="match status" value="1"/>
</dbReference>
<evidence type="ECO:0000256" key="3">
    <source>
        <dbReference type="ARBA" id="ARBA00024867"/>
    </source>
</evidence>
<dbReference type="Pfam" id="PF00072">
    <property type="entry name" value="Response_reg"/>
    <property type="match status" value="1"/>
</dbReference>
<organism evidence="6 7">
    <name type="scientific">Pseudobutyrivibrio xylanivorans DSM 14809</name>
    <dbReference type="NCBI Taxonomy" id="1123012"/>
    <lineage>
        <taxon>Bacteria</taxon>
        <taxon>Bacillati</taxon>
        <taxon>Bacillota</taxon>
        <taxon>Clostridia</taxon>
        <taxon>Lachnospirales</taxon>
        <taxon>Lachnospiraceae</taxon>
        <taxon>Pseudobutyrivibrio</taxon>
    </lineage>
</organism>
<keyword evidence="7" id="KW-1185">Reference proteome</keyword>
<dbReference type="InterPro" id="IPR001789">
    <property type="entry name" value="Sig_transdc_resp-reg_receiver"/>
</dbReference>
<dbReference type="Gene3D" id="3.40.50.2300">
    <property type="match status" value="1"/>
</dbReference>
<dbReference type="Proteomes" id="UP000184185">
    <property type="component" value="Unassembled WGS sequence"/>
</dbReference>
<evidence type="ECO:0000313" key="6">
    <source>
        <dbReference type="EMBL" id="SHJ03459.1"/>
    </source>
</evidence>
<proteinExistence type="predicted"/>
<dbReference type="AlphaFoldDB" id="A0A1M6G0L9"/>
<gene>
    <name evidence="6" type="ORF">SAMN02745725_01633</name>
</gene>
<dbReference type="STRING" id="185007.SAMN02910350_02108"/>
<feature type="domain" description="Response regulatory" evidence="5">
    <location>
        <begin position="2"/>
        <end position="120"/>
    </location>
</feature>
<dbReference type="OrthoDB" id="9788600at2"/>
<evidence type="ECO:0000256" key="2">
    <source>
        <dbReference type="ARBA" id="ARBA00022553"/>
    </source>
</evidence>
<dbReference type="RefSeq" id="WP_072915761.1">
    <property type="nucleotide sequence ID" value="NZ_FQYQ01000008.1"/>
</dbReference>